<dbReference type="InterPro" id="IPR001650">
    <property type="entry name" value="Helicase_C-like"/>
</dbReference>
<dbReference type="SMART" id="SM00487">
    <property type="entry name" value="DEXDc"/>
    <property type="match status" value="1"/>
</dbReference>
<sequence length="1039" mass="111189">MENNVLGGGRGAPRGGLISRGRGIGGPVGFGRGRGMGGPAVGLPIVSTISQVAPQTAPVVTEGLTAELPIAANASQVTAQSAPVIKGGFAACHPNVSMTRQVAPQTAPVAVVTEGPTAELPIATNASQVTAQSAPVVKGGFTALHPNVSMTRQVAPQTAPVVTEGPTAELSIATNASQITPQSAPVVKGGFTAGRIPISSNAISGAHGIIGTRGGHRGHGIGGPVGFSGARGMGGPAGGLPNSAPRRPSSLKDLPLNFLSLQMPVRSPPNRRPSSREDSPIHRPSPQRFNDKAGGPQTAPVVTEGPTAELPIVRFDYLNIKASFMVISAANASQVTAQSAPVVKGGFTVLNVSMTRQVAHQTAPVVTEGPTAELPIAANASQVTAQSAPVVKGGFTALHPNVSMTRQVAPKRRPSSLKDLPLNFLSLQMPVRSPPVVKGGFTALHPNVSMTRQVAPQTAPVVTEGLTARFAKFSMTNQVVPQTAPVVTKGPTVRLHIDSQEDFDKPEGLRQEDFNKPGGLRQDGFLKREGRRQEDFDKPEGKELKFGGDPNRPPPSTYIPATKGVAELFKEDENSAVYADVAEGDDDIVVSGIPEGKIIVCKTWDDCHFDPLLKDNIVNRCKYAKPRKIQASVIPLILEGYDVVGRAETGGGKTAAFLLPIVQKILTGPPLNPQVRCCPTAIIIGPTRELVLQLSDQARKFADSTAVTVAKTYGQYNVHENLREIRTGCSILCATPGRLKHFAMNKEIRFDQLKFLILDEADHLLENNFWEDMREVINMDGFPPVGKRQTLLFSATISDSVKQLANTIMRLDKTVTVTNKKSSGQASSRVLQKFIEVHRQDKNKKVREILVAELEQAREDRKKKGGNPDEAHVRRTLVFTRMKRTTDLVAAYLSDHGIMATSINSDRSQELRERALNDLRENRCHVLVATDVCARGIDVHDLEHVINYDLPTDAITYVHRIGRTGRLYEGTATSFIETGHDSSGLCSQIVEIVRGAQQEPPKFLVDAAEGRTSGNMDGGFGGGFEHQQATSTFPENYGW</sequence>
<keyword evidence="3" id="KW-0378">Hydrolase</keyword>
<dbReference type="EMBL" id="CM016762">
    <property type="protein sequence ID" value="TMS33021.1"/>
    <property type="molecule type" value="Genomic_DNA"/>
</dbReference>
<evidence type="ECO:0000259" key="8">
    <source>
        <dbReference type="PROSITE" id="PS51194"/>
    </source>
</evidence>
<dbReference type="InterPro" id="IPR014001">
    <property type="entry name" value="Helicase_ATP-bd"/>
</dbReference>
<dbReference type="CDD" id="cd18787">
    <property type="entry name" value="SF2_C_DEAD"/>
    <property type="match status" value="1"/>
</dbReference>
<dbReference type="SMART" id="SM00490">
    <property type="entry name" value="HELICc"/>
    <property type="match status" value="1"/>
</dbReference>
<evidence type="ECO:0000256" key="1">
    <source>
        <dbReference type="ARBA" id="ARBA00012552"/>
    </source>
</evidence>
<dbReference type="PROSITE" id="PS51192">
    <property type="entry name" value="HELICASE_ATP_BIND_1"/>
    <property type="match status" value="1"/>
</dbReference>
<evidence type="ECO:0000256" key="6">
    <source>
        <dbReference type="SAM" id="MobiDB-lite"/>
    </source>
</evidence>
<accession>A0A4U8UJZ2</accession>
<dbReference type="Pfam" id="PF00271">
    <property type="entry name" value="Helicase_C"/>
    <property type="match status" value="1"/>
</dbReference>
<evidence type="ECO:0000313" key="9">
    <source>
        <dbReference type="EMBL" id="TMS33021.1"/>
    </source>
</evidence>
<feature type="compositionally biased region" description="Basic and acidic residues" evidence="6">
    <location>
        <begin position="498"/>
        <end position="515"/>
    </location>
</feature>
<evidence type="ECO:0000256" key="2">
    <source>
        <dbReference type="ARBA" id="ARBA00022741"/>
    </source>
</evidence>
<dbReference type="GO" id="GO:0003724">
    <property type="term" value="F:RNA helicase activity"/>
    <property type="evidence" value="ECO:0007669"/>
    <property type="project" value="UniProtKB-EC"/>
</dbReference>
<evidence type="ECO:0000256" key="4">
    <source>
        <dbReference type="ARBA" id="ARBA00022806"/>
    </source>
</evidence>
<feature type="region of interest" description="Disordered" evidence="6">
    <location>
        <begin position="215"/>
        <end position="304"/>
    </location>
</feature>
<keyword evidence="5" id="KW-0067">ATP-binding</keyword>
<feature type="domain" description="Helicase ATP-binding" evidence="7">
    <location>
        <begin position="634"/>
        <end position="815"/>
    </location>
</feature>
<evidence type="ECO:0000256" key="3">
    <source>
        <dbReference type="ARBA" id="ARBA00022801"/>
    </source>
</evidence>
<protein>
    <recommendedName>
        <fullName evidence="1">RNA helicase</fullName>
        <ecNumber evidence="1">3.6.4.13</ecNumber>
    </recommendedName>
</protein>
<feature type="compositionally biased region" description="Basic and acidic residues" evidence="6">
    <location>
        <begin position="524"/>
        <end position="546"/>
    </location>
</feature>
<dbReference type="CDD" id="cd00268">
    <property type="entry name" value="DEADc"/>
    <property type="match status" value="1"/>
</dbReference>
<evidence type="ECO:0000313" key="10">
    <source>
        <dbReference type="Proteomes" id="UP000298663"/>
    </source>
</evidence>
<dbReference type="AlphaFoldDB" id="A0A4U8UJZ2"/>
<name>A0A4U8UJZ2_STECR</name>
<dbReference type="SUPFAM" id="SSF52540">
    <property type="entry name" value="P-loop containing nucleoside triphosphate hydrolases"/>
    <property type="match status" value="1"/>
</dbReference>
<organism evidence="9 10">
    <name type="scientific">Steinernema carpocapsae</name>
    <name type="common">Entomopathogenic nematode</name>
    <dbReference type="NCBI Taxonomy" id="34508"/>
    <lineage>
        <taxon>Eukaryota</taxon>
        <taxon>Metazoa</taxon>
        <taxon>Ecdysozoa</taxon>
        <taxon>Nematoda</taxon>
        <taxon>Chromadorea</taxon>
        <taxon>Rhabditida</taxon>
        <taxon>Tylenchina</taxon>
        <taxon>Panagrolaimomorpha</taxon>
        <taxon>Strongyloidoidea</taxon>
        <taxon>Steinernematidae</taxon>
        <taxon>Steinernema</taxon>
    </lineage>
</organism>
<dbReference type="GO" id="GO:0016787">
    <property type="term" value="F:hydrolase activity"/>
    <property type="evidence" value="ECO:0007669"/>
    <property type="project" value="UniProtKB-KW"/>
</dbReference>
<dbReference type="InterPro" id="IPR027417">
    <property type="entry name" value="P-loop_NTPase"/>
</dbReference>
<gene>
    <name evidence="9" type="ORF">L596_000805</name>
</gene>
<feature type="region of interest" description="Disordered" evidence="6">
    <location>
        <begin position="1"/>
        <end position="20"/>
    </location>
</feature>
<dbReference type="Pfam" id="PF00270">
    <property type="entry name" value="DEAD"/>
    <property type="match status" value="1"/>
</dbReference>
<dbReference type="PROSITE" id="PS51194">
    <property type="entry name" value="HELICASE_CTER"/>
    <property type="match status" value="1"/>
</dbReference>
<dbReference type="PANTHER" id="PTHR47958">
    <property type="entry name" value="ATP-DEPENDENT RNA HELICASE DBP3"/>
    <property type="match status" value="1"/>
</dbReference>
<dbReference type="GO" id="GO:0003676">
    <property type="term" value="F:nucleic acid binding"/>
    <property type="evidence" value="ECO:0007669"/>
    <property type="project" value="InterPro"/>
</dbReference>
<feature type="compositionally biased region" description="Gly residues" evidence="6">
    <location>
        <begin position="1"/>
        <end position="14"/>
    </location>
</feature>
<dbReference type="Proteomes" id="UP000298663">
    <property type="component" value="Chromosome X"/>
</dbReference>
<dbReference type="GO" id="GO:0005524">
    <property type="term" value="F:ATP binding"/>
    <property type="evidence" value="ECO:0007669"/>
    <property type="project" value="UniProtKB-KW"/>
</dbReference>
<dbReference type="EMBL" id="AZBU02000001">
    <property type="protein sequence ID" value="TMS33021.1"/>
    <property type="molecule type" value="Genomic_DNA"/>
</dbReference>
<dbReference type="Gene3D" id="3.40.50.300">
    <property type="entry name" value="P-loop containing nucleotide triphosphate hydrolases"/>
    <property type="match status" value="2"/>
</dbReference>
<feature type="region of interest" description="Disordered" evidence="6">
    <location>
        <begin position="498"/>
        <end position="555"/>
    </location>
</feature>
<reference evidence="9 10" key="2">
    <citation type="journal article" date="2019" name="G3 (Bethesda)">
        <title>Hybrid Assembly of the Genome of the Entomopathogenic Nematode Steinernema carpocapsae Identifies the X-Chromosome.</title>
        <authorList>
            <person name="Serra L."/>
            <person name="Macchietto M."/>
            <person name="Macias-Munoz A."/>
            <person name="McGill C.J."/>
            <person name="Rodriguez I.M."/>
            <person name="Rodriguez B."/>
            <person name="Murad R."/>
            <person name="Mortazavi A."/>
        </authorList>
    </citation>
    <scope>NUCLEOTIDE SEQUENCE [LARGE SCALE GENOMIC DNA]</scope>
    <source>
        <strain evidence="9 10">ALL</strain>
    </source>
</reference>
<reference evidence="9 10" key="1">
    <citation type="journal article" date="2015" name="Genome Biol.">
        <title>Comparative genomics of Steinernema reveals deeply conserved gene regulatory networks.</title>
        <authorList>
            <person name="Dillman A.R."/>
            <person name="Macchietto M."/>
            <person name="Porter C.F."/>
            <person name="Rogers A."/>
            <person name="Williams B."/>
            <person name="Antoshechkin I."/>
            <person name="Lee M.M."/>
            <person name="Goodwin Z."/>
            <person name="Lu X."/>
            <person name="Lewis E.E."/>
            <person name="Goodrich-Blair H."/>
            <person name="Stock S.P."/>
            <person name="Adams B.J."/>
            <person name="Sternberg P.W."/>
            <person name="Mortazavi A."/>
        </authorList>
    </citation>
    <scope>NUCLEOTIDE SEQUENCE [LARGE SCALE GENOMIC DNA]</scope>
    <source>
        <strain evidence="9 10">ALL</strain>
    </source>
</reference>
<dbReference type="InterPro" id="IPR044742">
    <property type="entry name" value="DEAD/DEAH_RhlB"/>
</dbReference>
<comment type="caution">
    <text evidence="9">The sequence shown here is derived from an EMBL/GenBank/DDBJ whole genome shotgun (WGS) entry which is preliminary data.</text>
</comment>
<evidence type="ECO:0000256" key="5">
    <source>
        <dbReference type="ARBA" id="ARBA00022840"/>
    </source>
</evidence>
<dbReference type="OrthoDB" id="196131at2759"/>
<keyword evidence="2" id="KW-0547">Nucleotide-binding</keyword>
<feature type="domain" description="Helicase C-terminal" evidence="8">
    <location>
        <begin position="853"/>
        <end position="1008"/>
    </location>
</feature>
<proteinExistence type="predicted"/>
<evidence type="ECO:0000259" key="7">
    <source>
        <dbReference type="PROSITE" id="PS51192"/>
    </source>
</evidence>
<keyword evidence="4" id="KW-0347">Helicase</keyword>
<dbReference type="STRING" id="34508.A0A4U8UJZ2"/>
<keyword evidence="10" id="KW-1185">Reference proteome</keyword>
<dbReference type="InterPro" id="IPR011545">
    <property type="entry name" value="DEAD/DEAH_box_helicase_dom"/>
</dbReference>
<dbReference type="EC" id="3.6.4.13" evidence="1"/>
<feature type="compositionally biased region" description="Gly residues" evidence="6">
    <location>
        <begin position="220"/>
        <end position="238"/>
    </location>
</feature>